<keyword evidence="2 6" id="KW-0812">Transmembrane</keyword>
<dbReference type="EMBL" id="HBNR01037177">
    <property type="protein sequence ID" value="CAE4593870.1"/>
    <property type="molecule type" value="Transcribed_RNA"/>
</dbReference>
<dbReference type="Gene3D" id="1.10.287.70">
    <property type="match status" value="1"/>
</dbReference>
<dbReference type="InterPro" id="IPR043203">
    <property type="entry name" value="VGCC_Ca_Na"/>
</dbReference>
<feature type="transmembrane region" description="Helical" evidence="6">
    <location>
        <begin position="47"/>
        <end position="68"/>
    </location>
</feature>
<comment type="subcellular location">
    <subcellularLocation>
        <location evidence="1">Membrane</location>
        <topology evidence="1">Multi-pass membrane protein</topology>
    </subcellularLocation>
</comment>
<feature type="transmembrane region" description="Helical" evidence="6">
    <location>
        <begin position="80"/>
        <end position="99"/>
    </location>
</feature>
<keyword evidence="3" id="KW-0106">Calcium</keyword>
<dbReference type="SMART" id="SM00054">
    <property type="entry name" value="EFh"/>
    <property type="match status" value="2"/>
</dbReference>
<dbReference type="PANTHER" id="PTHR10037:SF62">
    <property type="entry name" value="SODIUM CHANNEL PROTEIN 60E"/>
    <property type="match status" value="1"/>
</dbReference>
<dbReference type="GO" id="GO:0005509">
    <property type="term" value="F:calcium ion binding"/>
    <property type="evidence" value="ECO:0007669"/>
    <property type="project" value="InterPro"/>
</dbReference>
<protein>
    <recommendedName>
        <fullName evidence="7">EF-hand domain-containing protein</fullName>
    </recommendedName>
</protein>
<dbReference type="SUPFAM" id="SSF47473">
    <property type="entry name" value="EF-hand"/>
    <property type="match status" value="1"/>
</dbReference>
<dbReference type="AlphaFoldDB" id="A0A7S4QTY8"/>
<dbReference type="InterPro" id="IPR018247">
    <property type="entry name" value="EF_Hand_1_Ca_BS"/>
</dbReference>
<gene>
    <name evidence="8" type="ORF">AMON00008_LOCUS25629</name>
</gene>
<accession>A0A7S4QTY8</accession>
<dbReference type="PROSITE" id="PS00018">
    <property type="entry name" value="EF_HAND_1"/>
    <property type="match status" value="2"/>
</dbReference>
<feature type="transmembrane region" description="Helical" evidence="6">
    <location>
        <begin position="255"/>
        <end position="278"/>
    </location>
</feature>
<evidence type="ECO:0000256" key="3">
    <source>
        <dbReference type="ARBA" id="ARBA00022837"/>
    </source>
</evidence>
<dbReference type="InterPro" id="IPR005821">
    <property type="entry name" value="Ion_trans_dom"/>
</dbReference>
<dbReference type="GO" id="GO:0001518">
    <property type="term" value="C:voltage-gated sodium channel complex"/>
    <property type="evidence" value="ECO:0007669"/>
    <property type="project" value="TreeGrafter"/>
</dbReference>
<reference evidence="8" key="1">
    <citation type="submission" date="2021-01" db="EMBL/GenBank/DDBJ databases">
        <authorList>
            <person name="Corre E."/>
            <person name="Pelletier E."/>
            <person name="Niang G."/>
            <person name="Scheremetjew M."/>
            <person name="Finn R."/>
            <person name="Kale V."/>
            <person name="Holt S."/>
            <person name="Cochrane G."/>
            <person name="Meng A."/>
            <person name="Brown T."/>
            <person name="Cohen L."/>
        </authorList>
    </citation>
    <scope>NUCLEOTIDE SEQUENCE</scope>
    <source>
        <strain evidence="8">CCMP3105</strain>
    </source>
</reference>
<organism evidence="8">
    <name type="scientific">Alexandrium monilatum</name>
    <dbReference type="NCBI Taxonomy" id="311494"/>
    <lineage>
        <taxon>Eukaryota</taxon>
        <taxon>Sar</taxon>
        <taxon>Alveolata</taxon>
        <taxon>Dinophyceae</taxon>
        <taxon>Gonyaulacales</taxon>
        <taxon>Pyrocystaceae</taxon>
        <taxon>Alexandrium</taxon>
    </lineage>
</organism>
<feature type="transmembrane region" description="Helical" evidence="6">
    <location>
        <begin position="181"/>
        <end position="204"/>
    </location>
</feature>
<dbReference type="Pfam" id="PF13499">
    <property type="entry name" value="EF-hand_7"/>
    <property type="match status" value="1"/>
</dbReference>
<evidence type="ECO:0000256" key="6">
    <source>
        <dbReference type="SAM" id="Phobius"/>
    </source>
</evidence>
<dbReference type="CDD" id="cd00051">
    <property type="entry name" value="EFh"/>
    <property type="match status" value="1"/>
</dbReference>
<evidence type="ECO:0000256" key="4">
    <source>
        <dbReference type="ARBA" id="ARBA00022989"/>
    </source>
</evidence>
<dbReference type="InterPro" id="IPR002048">
    <property type="entry name" value="EF_hand_dom"/>
</dbReference>
<evidence type="ECO:0000313" key="8">
    <source>
        <dbReference type="EMBL" id="CAE4593870.1"/>
    </source>
</evidence>
<dbReference type="SUPFAM" id="SSF81324">
    <property type="entry name" value="Voltage-gated potassium channels"/>
    <property type="match status" value="1"/>
</dbReference>
<dbReference type="Pfam" id="PF00520">
    <property type="entry name" value="Ion_trans"/>
    <property type="match status" value="1"/>
</dbReference>
<dbReference type="PROSITE" id="PS50222">
    <property type="entry name" value="EF_HAND_2"/>
    <property type="match status" value="1"/>
</dbReference>
<dbReference type="InterPro" id="IPR011992">
    <property type="entry name" value="EF-hand-dom_pair"/>
</dbReference>
<evidence type="ECO:0000256" key="2">
    <source>
        <dbReference type="ARBA" id="ARBA00022692"/>
    </source>
</evidence>
<evidence type="ECO:0000259" key="7">
    <source>
        <dbReference type="PROSITE" id="PS50222"/>
    </source>
</evidence>
<dbReference type="GO" id="GO:0005248">
    <property type="term" value="F:voltage-gated sodium channel activity"/>
    <property type="evidence" value="ECO:0007669"/>
    <property type="project" value="TreeGrafter"/>
</dbReference>
<dbReference type="Gene3D" id="1.10.238.10">
    <property type="entry name" value="EF-hand"/>
    <property type="match status" value="1"/>
</dbReference>
<dbReference type="PANTHER" id="PTHR10037">
    <property type="entry name" value="VOLTAGE-GATED CATION CHANNEL CALCIUM AND SODIUM"/>
    <property type="match status" value="1"/>
</dbReference>
<dbReference type="InterPro" id="IPR027359">
    <property type="entry name" value="Volt_channel_dom_sf"/>
</dbReference>
<feature type="domain" description="EF-hand" evidence="7">
    <location>
        <begin position="345"/>
        <end position="380"/>
    </location>
</feature>
<evidence type="ECO:0000256" key="5">
    <source>
        <dbReference type="ARBA" id="ARBA00023136"/>
    </source>
</evidence>
<evidence type="ECO:0000256" key="1">
    <source>
        <dbReference type="ARBA" id="ARBA00004141"/>
    </source>
</evidence>
<proteinExistence type="predicted"/>
<sequence>MEALKSALAGFLGRRRGRPAFQTVFEQLNTEFQEDLDDRSRHWAGSFGFNAAITAVIVLNALVTGIEVDRYRGDKLEDRMAFFVCDFLFFLVFFGEMLARMSQLGWDYFTDPWNVFDYTIVVLNCSDLVISVNDQGSAGLKLASTLRCLRLLRVVRVIRGLKLFRGLWIIIRGVLDSLRTLIWVGVLLLIVTYCIAVALTTLLLDDTHAREQWRYCDQYLGTPWRSMWTVFQVITLDRWAVNIARPLSQVSPLSAMILVAAIIVCTFGITNLIIAVMVERVQTIMEETTSVSNKVLEKTEFDILRSMGEEFQLADLDANGELGFEEFQRVLHLPSIVLKLRLLGVHYDEAEQLFELMDADRSGSVSPEEFVEGMQKMRGDAKGQDLVSLISSCQKQCARAVTFVERVRQLNAKADKIQTRLDGVGKGMTSELLGRKAASQRNEEVWQNASDRQEVVGTLDRNRQIEFPALKETSARYGILY</sequence>
<keyword evidence="4 6" id="KW-1133">Transmembrane helix</keyword>
<keyword evidence="5 6" id="KW-0472">Membrane</keyword>
<dbReference type="Gene3D" id="1.20.120.350">
    <property type="entry name" value="Voltage-gated potassium channels. Chain C"/>
    <property type="match status" value="1"/>
</dbReference>
<name>A0A7S4QTY8_9DINO</name>